<dbReference type="EMBL" id="CP017634">
    <property type="protein sequence ID" value="ATW28911.1"/>
    <property type="molecule type" value="Genomic_DNA"/>
</dbReference>
<dbReference type="Pfam" id="PF13005">
    <property type="entry name" value="zf-IS66"/>
    <property type="match status" value="1"/>
</dbReference>
<dbReference type="EMBL" id="CP017634">
    <property type="protein sequence ID" value="ATW28513.1"/>
    <property type="molecule type" value="Genomic_DNA"/>
</dbReference>
<dbReference type="KEGG" id="fwa:DCMF_02190"/>
<evidence type="ECO:0000313" key="4">
    <source>
        <dbReference type="EMBL" id="ATW28307.1"/>
    </source>
</evidence>
<dbReference type="InterPro" id="IPR052344">
    <property type="entry name" value="Transposase-related"/>
</dbReference>
<dbReference type="InterPro" id="IPR004291">
    <property type="entry name" value="Transposase_IS66_central"/>
</dbReference>
<feature type="domain" description="Transposase IS66 central" evidence="2">
    <location>
        <begin position="181"/>
        <end position="467"/>
    </location>
</feature>
<evidence type="ECO:0000313" key="7">
    <source>
        <dbReference type="Proteomes" id="UP000323521"/>
    </source>
</evidence>
<evidence type="ECO:0008006" key="8">
    <source>
        <dbReference type="Google" id="ProtNLM"/>
    </source>
</evidence>
<evidence type="ECO:0000259" key="2">
    <source>
        <dbReference type="Pfam" id="PF03050"/>
    </source>
</evidence>
<dbReference type="PANTHER" id="PTHR33678">
    <property type="entry name" value="BLL1576 PROTEIN"/>
    <property type="match status" value="1"/>
</dbReference>
<dbReference type="NCBIfam" id="NF033517">
    <property type="entry name" value="transpos_IS66"/>
    <property type="match status" value="1"/>
</dbReference>
<dbReference type="AlphaFoldDB" id="A0A3G1L0W1"/>
<accession>A0A3G1L0W1</accession>
<evidence type="ECO:0000259" key="3">
    <source>
        <dbReference type="Pfam" id="PF13005"/>
    </source>
</evidence>
<feature type="region of interest" description="Disordered" evidence="1">
    <location>
        <begin position="71"/>
        <end position="95"/>
    </location>
</feature>
<gene>
    <name evidence="4" type="ORF">DCMF_02190</name>
    <name evidence="5" type="ORF">DCMF_10160</name>
    <name evidence="6" type="ORF">DCMF_25860</name>
</gene>
<dbReference type="Pfam" id="PF03050">
    <property type="entry name" value="DDE_Tnp_IS66"/>
    <property type="match status" value="1"/>
</dbReference>
<keyword evidence="7" id="KW-1185">Reference proteome</keyword>
<dbReference type="KEGG" id="fwa:DCMF_25860"/>
<feature type="domain" description="Transposase IS66 zinc-finger binding" evidence="3">
    <location>
        <begin position="114"/>
        <end position="157"/>
    </location>
</feature>
<organism evidence="4 7">
    <name type="scientific">Formimonas warabiya</name>
    <dbReference type="NCBI Taxonomy" id="1761012"/>
    <lineage>
        <taxon>Bacteria</taxon>
        <taxon>Bacillati</taxon>
        <taxon>Bacillota</taxon>
        <taxon>Clostridia</taxon>
        <taxon>Eubacteriales</taxon>
        <taxon>Peptococcaceae</taxon>
        <taxon>Candidatus Formimonas</taxon>
    </lineage>
</organism>
<evidence type="ECO:0000313" key="5">
    <source>
        <dbReference type="EMBL" id="ATW28513.1"/>
    </source>
</evidence>
<dbReference type="EMBL" id="CP017634">
    <property type="protein sequence ID" value="ATW28307.1"/>
    <property type="molecule type" value="Genomic_DNA"/>
</dbReference>
<sequence>MEMSQAELAAHCEKQDKAITELTQNMNRLIEMIRLNNHKKYGSSGDSVSYPDGLDQLCLFNEVEATAQKGVPEPTFEEATAKTPRKPKQKGKREQDFKDLKVTVIEHELPAEQQVCPVCDSPLHDMKVEITKTLKLVPAHFEVEEHRRHVYTCRTCEKNQGEGDKIPFVRANMPNLPIPGSFATPELIAGIINSKYTNAMPLARIEREFDRMDSVRISRQNMSNWVLQCSEEYFSKIYTHMRNVLLSKDILHADETWTRVVQQDSRDSKKKCYIWVYCSGVHDEPIIYYEFHESRATESAKEFLKDYSGFLHTDGYEVYHRLEPGITVVGCLAHIKRKFTDAIKALSPEEQKKTVCFKGQEYCDYLFHIEKKYKDATPEERHNKRLTLLKPVMDAFLSWLKETKPITVPKSHAYEAINYALNQWPYFENVLLDGRLELTNNLVERSIRPFTIGRKNWVTMKTDRGAHDSSIVYSIVQTALANDLKVYEYLVYLLKQMPNTDFNQHPELIEKFVPWSKELPANCYKTKN</sequence>
<dbReference type="PANTHER" id="PTHR33678:SF1">
    <property type="entry name" value="BLL1576 PROTEIN"/>
    <property type="match status" value="1"/>
</dbReference>
<proteinExistence type="predicted"/>
<evidence type="ECO:0000313" key="6">
    <source>
        <dbReference type="EMBL" id="ATW28911.1"/>
    </source>
</evidence>
<dbReference type="Proteomes" id="UP000323521">
    <property type="component" value="Chromosome"/>
</dbReference>
<protein>
    <recommendedName>
        <fullName evidence="8">IS66 family transposase</fullName>
    </recommendedName>
</protein>
<name>A0A3G1L0W1_FORW1</name>
<dbReference type="InterPro" id="IPR024474">
    <property type="entry name" value="Znf_dom_IS66"/>
</dbReference>
<evidence type="ECO:0000256" key="1">
    <source>
        <dbReference type="SAM" id="MobiDB-lite"/>
    </source>
</evidence>
<dbReference type="KEGG" id="fwa:DCMF_10160"/>
<reference evidence="4 7" key="1">
    <citation type="submission" date="2016-10" db="EMBL/GenBank/DDBJ databases">
        <title>Complete Genome Sequence of Peptococcaceae strain DCMF.</title>
        <authorList>
            <person name="Edwards R.J."/>
            <person name="Holland S.I."/>
            <person name="Deshpande N.P."/>
            <person name="Wong Y.K."/>
            <person name="Ertan H."/>
            <person name="Manefield M."/>
            <person name="Russell T.L."/>
            <person name="Lee M.J."/>
        </authorList>
    </citation>
    <scope>NUCLEOTIDE SEQUENCE [LARGE SCALE GENOMIC DNA]</scope>
    <source>
        <strain evidence="4 7">DCMF</strain>
    </source>
</reference>